<proteinExistence type="predicted"/>
<protein>
    <submittedName>
        <fullName evidence="2">Uncharacterized protein</fullName>
    </submittedName>
</protein>
<comment type="caution">
    <text evidence="2">The sequence shown here is derived from an EMBL/GenBank/DDBJ whole genome shotgun (WGS) entry which is preliminary data.</text>
</comment>
<feature type="region of interest" description="Disordered" evidence="1">
    <location>
        <begin position="34"/>
        <end position="60"/>
    </location>
</feature>
<dbReference type="EMBL" id="VWSF01000035">
    <property type="protein sequence ID" value="KAA5539136.1"/>
    <property type="molecule type" value="Genomic_DNA"/>
</dbReference>
<evidence type="ECO:0000313" key="2">
    <source>
        <dbReference type="EMBL" id="KAA5539136.1"/>
    </source>
</evidence>
<name>A0A5M6CW09_9BACT</name>
<gene>
    <name evidence="2" type="ORF">F0145_25035</name>
</gene>
<reference evidence="2 3" key="1">
    <citation type="submission" date="2019-09" db="EMBL/GenBank/DDBJ databases">
        <title>Genome sequence and assembly of Adhaeribacter sp.</title>
        <authorList>
            <person name="Chhetri G."/>
        </authorList>
    </citation>
    <scope>NUCLEOTIDE SEQUENCE [LARGE SCALE GENOMIC DNA]</scope>
    <source>
        <strain evidence="2 3">DK36</strain>
    </source>
</reference>
<evidence type="ECO:0000313" key="3">
    <source>
        <dbReference type="Proteomes" id="UP000323426"/>
    </source>
</evidence>
<sequence length="143" mass="15949">MSKDLLNKIRGALENNEAPDVVTPADDKAAVQPVAITKPTPASRSADKAKATSKKKLTGQQAPGFSSLAELQQLLKAEKEGFSFNRRLVYIDDNIGEALDLLRKEAKINSNVLASYLLKQFLLQHKELIKVLREKKRDNLFFD</sequence>
<keyword evidence="3" id="KW-1185">Reference proteome</keyword>
<organism evidence="2 3">
    <name type="scientific">Adhaeribacter rhizoryzae</name>
    <dbReference type="NCBI Taxonomy" id="2607907"/>
    <lineage>
        <taxon>Bacteria</taxon>
        <taxon>Pseudomonadati</taxon>
        <taxon>Bacteroidota</taxon>
        <taxon>Cytophagia</taxon>
        <taxon>Cytophagales</taxon>
        <taxon>Hymenobacteraceae</taxon>
        <taxon>Adhaeribacter</taxon>
    </lineage>
</organism>
<accession>A0A5M6CW09</accession>
<dbReference type="AlphaFoldDB" id="A0A5M6CW09"/>
<dbReference type="RefSeq" id="WP_150093260.1">
    <property type="nucleotide sequence ID" value="NZ_VWSF01000035.1"/>
</dbReference>
<dbReference type="Proteomes" id="UP000323426">
    <property type="component" value="Unassembled WGS sequence"/>
</dbReference>
<evidence type="ECO:0000256" key="1">
    <source>
        <dbReference type="SAM" id="MobiDB-lite"/>
    </source>
</evidence>